<evidence type="ECO:0000256" key="4">
    <source>
        <dbReference type="ARBA" id="ARBA00023235"/>
    </source>
</evidence>
<dbReference type="Pfam" id="PF00425">
    <property type="entry name" value="Chorismate_bind"/>
    <property type="match status" value="1"/>
</dbReference>
<dbReference type="InterPro" id="IPR004561">
    <property type="entry name" value="IsoChor_synthase"/>
</dbReference>
<proteinExistence type="inferred from homology"/>
<evidence type="ECO:0000256" key="2">
    <source>
        <dbReference type="ARBA" id="ARBA00005297"/>
    </source>
</evidence>
<evidence type="ECO:0000256" key="3">
    <source>
        <dbReference type="ARBA" id="ARBA00012824"/>
    </source>
</evidence>
<dbReference type="Gene3D" id="3.60.120.10">
    <property type="entry name" value="Anthranilate synthase"/>
    <property type="match status" value="1"/>
</dbReference>
<reference evidence="7" key="1">
    <citation type="submission" date="2018-06" db="EMBL/GenBank/DDBJ databases">
        <authorList>
            <person name="Zhirakovskaya E."/>
        </authorList>
    </citation>
    <scope>NUCLEOTIDE SEQUENCE</scope>
</reference>
<accession>A0A3B1BLD2</accession>
<dbReference type="PANTHER" id="PTHR42839">
    <property type="entry name" value="ISOCHORISMATE SYNTHASE ENTC"/>
    <property type="match status" value="1"/>
</dbReference>
<dbReference type="AlphaFoldDB" id="A0A3B1BLD2"/>
<dbReference type="PANTHER" id="PTHR42839:SF2">
    <property type="entry name" value="ISOCHORISMATE SYNTHASE ENTC"/>
    <property type="match status" value="1"/>
</dbReference>
<name>A0A3B1BLD2_9ZZZZ</name>
<dbReference type="SUPFAM" id="SSF56322">
    <property type="entry name" value="ADC synthase"/>
    <property type="match status" value="1"/>
</dbReference>
<gene>
    <name evidence="7" type="ORF">MNBD_GAMMA25-177</name>
</gene>
<comment type="similarity">
    <text evidence="2">Belongs to the isochorismate synthase family.</text>
</comment>
<dbReference type="EMBL" id="UOFY01000002">
    <property type="protein sequence ID" value="VAX05547.1"/>
    <property type="molecule type" value="Genomic_DNA"/>
</dbReference>
<comment type="catalytic activity">
    <reaction evidence="1">
        <text>chorismate = isochorismate</text>
        <dbReference type="Rhea" id="RHEA:18985"/>
        <dbReference type="ChEBI" id="CHEBI:29748"/>
        <dbReference type="ChEBI" id="CHEBI:29780"/>
        <dbReference type="EC" id="5.4.4.2"/>
    </reaction>
</comment>
<dbReference type="InterPro" id="IPR015890">
    <property type="entry name" value="Chorismate_C"/>
</dbReference>
<evidence type="ECO:0000256" key="5">
    <source>
        <dbReference type="ARBA" id="ARBA00041564"/>
    </source>
</evidence>
<dbReference type="InterPro" id="IPR005801">
    <property type="entry name" value="ADC_synthase"/>
</dbReference>
<organism evidence="7">
    <name type="scientific">hydrothermal vent metagenome</name>
    <dbReference type="NCBI Taxonomy" id="652676"/>
    <lineage>
        <taxon>unclassified sequences</taxon>
        <taxon>metagenomes</taxon>
        <taxon>ecological metagenomes</taxon>
    </lineage>
</organism>
<feature type="domain" description="Chorismate-utilising enzyme C-terminal" evidence="6">
    <location>
        <begin position="226"/>
        <end position="478"/>
    </location>
</feature>
<evidence type="ECO:0000313" key="7">
    <source>
        <dbReference type="EMBL" id="VAX05547.1"/>
    </source>
</evidence>
<evidence type="ECO:0000256" key="1">
    <source>
        <dbReference type="ARBA" id="ARBA00000799"/>
    </source>
</evidence>
<dbReference type="EC" id="5.4.4.2" evidence="3"/>
<evidence type="ECO:0000259" key="6">
    <source>
        <dbReference type="Pfam" id="PF00425"/>
    </source>
</evidence>
<dbReference type="GO" id="GO:0008909">
    <property type="term" value="F:isochorismate synthase activity"/>
    <property type="evidence" value="ECO:0007669"/>
    <property type="project" value="UniProtKB-EC"/>
</dbReference>
<keyword evidence="4 7" id="KW-0413">Isomerase</keyword>
<sequence>MKKNPTIENFLMQLAEQLEQLQAGWHWPENTRLCSLSLKPALPLPTGMADSLDDFYYTAEPERQRFSLGVGCAFEYKASQPQAARGSRFDDLQRAFKTLQSSWARLELEAGLDSDAVYSPVAAFIGFAFAAEDRMAAPWQDWPNTLLTVPAVLLQRQGTQLRLHLSATAECLRSPVQRQQQIHLWLKQSRQLLLALKYEGSKFEAGSSVGESGVCLQQIRSEPENHHWLNLVEQARQLIHAGDLAKVVPARHLSFKASQNLPTVKILETLSHRFPACTQLGLRRGTSTLLAASPEKLLRLEDGQIDCDALGGTLPRSDDTIENRVLKQELMQNPRIRREHALVVEQMIQALRPLSNTLPSPKTPSIMALRQLQHLWTPIHAQARTGINLLDIAARLHPTPAVAGTPTAVAQHWIRENEPFARGWYSGAVGWMDAHGNGELSVVLRCALVQGRQIDVYAGAGIVADSEPAAELEETELKLASILGVLNAGVSEQADELQRHSPRATGS</sequence>
<dbReference type="NCBIfam" id="TIGR00543">
    <property type="entry name" value="isochor_syn"/>
    <property type="match status" value="1"/>
</dbReference>
<protein>
    <recommendedName>
        <fullName evidence="3">isochorismate synthase</fullName>
        <ecNumber evidence="3">5.4.4.2</ecNumber>
    </recommendedName>
    <alternativeName>
        <fullName evidence="5">Isochorismate mutase</fullName>
    </alternativeName>
</protein>